<evidence type="ECO:0000313" key="2">
    <source>
        <dbReference type="Proteomes" id="UP000183208"/>
    </source>
</evidence>
<proteinExistence type="predicted"/>
<name>A0A1M6X228_9BRAD</name>
<reference evidence="1 2" key="1">
    <citation type="submission" date="2016-10" db="EMBL/GenBank/DDBJ databases">
        <authorList>
            <person name="de Groot N.N."/>
        </authorList>
    </citation>
    <scope>NUCLEOTIDE SEQUENCE [LARGE SCALE GENOMIC DNA]</scope>
    <source>
        <strain evidence="1 2">GAS522</strain>
    </source>
</reference>
<gene>
    <name evidence="1" type="ORF">SAMN05444171_2586</name>
</gene>
<dbReference type="AlphaFoldDB" id="A0A1M6X228"/>
<dbReference type="Gene3D" id="3.30.70.100">
    <property type="match status" value="1"/>
</dbReference>
<evidence type="ECO:0008006" key="3">
    <source>
        <dbReference type="Google" id="ProtNLM"/>
    </source>
</evidence>
<protein>
    <recommendedName>
        <fullName evidence="3">Monooxygenase</fullName>
    </recommendedName>
</protein>
<dbReference type="Proteomes" id="UP000183208">
    <property type="component" value="Unassembled WGS sequence"/>
</dbReference>
<evidence type="ECO:0000313" key="1">
    <source>
        <dbReference type="EMBL" id="SEC92406.1"/>
    </source>
</evidence>
<organism evidence="1 2">
    <name type="scientific">Bradyrhizobium lablabi</name>
    <dbReference type="NCBI Taxonomy" id="722472"/>
    <lineage>
        <taxon>Bacteria</taxon>
        <taxon>Pseudomonadati</taxon>
        <taxon>Pseudomonadota</taxon>
        <taxon>Alphaproteobacteria</taxon>
        <taxon>Hyphomicrobiales</taxon>
        <taxon>Nitrobacteraceae</taxon>
        <taxon>Bradyrhizobium</taxon>
    </lineage>
</organism>
<dbReference type="InterPro" id="IPR011008">
    <property type="entry name" value="Dimeric_a/b-barrel"/>
</dbReference>
<sequence length="113" mass="12651">MANCIVVVQFDLPKRTEEQAVKGGASTAPIYRGLANKGLIRKDYLNGESGTGGVYLWDSRESAEAWFTEERIAELTQRFGVRPRLTWYDTHVTVDNLKDETRVNGKAIEMAAT</sequence>
<dbReference type="RefSeq" id="WP_074819496.1">
    <property type="nucleotide sequence ID" value="NZ_FNTI01000001.1"/>
</dbReference>
<dbReference type="EMBL" id="FNTI01000001">
    <property type="protein sequence ID" value="SEC92406.1"/>
    <property type="molecule type" value="Genomic_DNA"/>
</dbReference>
<dbReference type="OrthoDB" id="2065010at2"/>
<accession>A0A1M6X228</accession>
<dbReference type="SUPFAM" id="SSF54909">
    <property type="entry name" value="Dimeric alpha+beta barrel"/>
    <property type="match status" value="1"/>
</dbReference>